<dbReference type="SUPFAM" id="SSF50129">
    <property type="entry name" value="GroES-like"/>
    <property type="match status" value="1"/>
</dbReference>
<evidence type="ECO:0000313" key="13">
    <source>
        <dbReference type="Proteomes" id="UP001500984"/>
    </source>
</evidence>
<name>A0ABP5IBG0_9MICO</name>
<comment type="catalytic activity">
    <reaction evidence="7">
        <text>a secondary alcohol + NAD(+) = a ketone + NADH + H(+)</text>
        <dbReference type="Rhea" id="RHEA:10740"/>
        <dbReference type="ChEBI" id="CHEBI:15378"/>
        <dbReference type="ChEBI" id="CHEBI:17087"/>
        <dbReference type="ChEBI" id="CHEBI:35681"/>
        <dbReference type="ChEBI" id="CHEBI:57540"/>
        <dbReference type="ChEBI" id="CHEBI:57945"/>
        <dbReference type="EC" id="1.1.1.1"/>
    </reaction>
</comment>
<dbReference type="EMBL" id="BAAAPZ010000005">
    <property type="protein sequence ID" value="GAA2095680.1"/>
    <property type="molecule type" value="Genomic_DNA"/>
</dbReference>
<evidence type="ECO:0000256" key="2">
    <source>
        <dbReference type="ARBA" id="ARBA00008072"/>
    </source>
</evidence>
<keyword evidence="4 9" id="KW-0479">Metal-binding</keyword>
<comment type="cofactor">
    <cofactor evidence="1 9">
        <name>Zn(2+)</name>
        <dbReference type="ChEBI" id="CHEBI:29105"/>
    </cofactor>
</comment>
<dbReference type="CDD" id="cd08240">
    <property type="entry name" value="6_hydroxyhexanoate_dh_like"/>
    <property type="match status" value="1"/>
</dbReference>
<evidence type="ECO:0000259" key="10">
    <source>
        <dbReference type="Pfam" id="PF00107"/>
    </source>
</evidence>
<feature type="domain" description="Alcohol dehydrogenase-like C-terminal" evidence="10">
    <location>
        <begin position="187"/>
        <end position="312"/>
    </location>
</feature>
<proteinExistence type="inferred from homology"/>
<gene>
    <name evidence="12" type="ORF">GCM10009823_15320</name>
</gene>
<comment type="caution">
    <text evidence="12">The sequence shown here is derived from an EMBL/GenBank/DDBJ whole genome shotgun (WGS) entry which is preliminary data.</text>
</comment>
<dbReference type="Pfam" id="PF08240">
    <property type="entry name" value="ADH_N"/>
    <property type="match status" value="1"/>
</dbReference>
<keyword evidence="6" id="KW-0560">Oxidoreductase</keyword>
<keyword evidence="13" id="KW-1185">Reference proteome</keyword>
<evidence type="ECO:0000256" key="1">
    <source>
        <dbReference type="ARBA" id="ARBA00001947"/>
    </source>
</evidence>
<dbReference type="InterPro" id="IPR011032">
    <property type="entry name" value="GroES-like_sf"/>
</dbReference>
<dbReference type="InterPro" id="IPR013154">
    <property type="entry name" value="ADH-like_N"/>
</dbReference>
<evidence type="ECO:0000256" key="6">
    <source>
        <dbReference type="ARBA" id="ARBA00023002"/>
    </source>
</evidence>
<evidence type="ECO:0000256" key="9">
    <source>
        <dbReference type="RuleBase" id="RU361277"/>
    </source>
</evidence>
<dbReference type="InterPro" id="IPR013149">
    <property type="entry name" value="ADH-like_C"/>
</dbReference>
<dbReference type="InterPro" id="IPR036291">
    <property type="entry name" value="NAD(P)-bd_dom_sf"/>
</dbReference>
<dbReference type="EC" id="1.1.1.1" evidence="3"/>
<comment type="similarity">
    <text evidence="2 9">Belongs to the zinc-containing alcohol dehydrogenase family.</text>
</comment>
<dbReference type="Proteomes" id="UP001500984">
    <property type="component" value="Unassembled WGS sequence"/>
</dbReference>
<evidence type="ECO:0000256" key="7">
    <source>
        <dbReference type="ARBA" id="ARBA00049164"/>
    </source>
</evidence>
<protein>
    <recommendedName>
        <fullName evidence="3">alcohol dehydrogenase</fullName>
        <ecNumber evidence="3">1.1.1.1</ecNumber>
    </recommendedName>
</protein>
<sequence>MKVFGIATPNAPAEEIEIETPELTGASVLVRITHSGVCHSDLHAREGFFDLGDAGRLPYTSAGAEYPLVLGHEIVGEVVAAGPDSTVQPGDEQFIVFPWIGCGECQACAEDRENYCIGAKRNLSVALNGGYAREVWVPDSRYLVPVGDLDPSWAATLACSGLTSYAATTKVLTPEVDRPIAVIGTGGVGLSVIPILRARGHRNIVAADVSEAALENAKAAGATATVLTTGENAVADLVEAGGGKLAGAIDFVNNGATSSLALSALGVGGKLVSVGLFGGQLAFPTTLVALSQLKIEGNFVGSLPELKALVKLAGETDLPRLPIQERPLEAENVTGALDDLAERRVAGRVVLVAN</sequence>
<evidence type="ECO:0000256" key="8">
    <source>
        <dbReference type="ARBA" id="ARBA00049243"/>
    </source>
</evidence>
<reference evidence="13" key="1">
    <citation type="journal article" date="2019" name="Int. J. Syst. Evol. Microbiol.">
        <title>The Global Catalogue of Microorganisms (GCM) 10K type strain sequencing project: providing services to taxonomists for standard genome sequencing and annotation.</title>
        <authorList>
            <consortium name="The Broad Institute Genomics Platform"/>
            <consortium name="The Broad Institute Genome Sequencing Center for Infectious Disease"/>
            <person name="Wu L."/>
            <person name="Ma J."/>
        </authorList>
    </citation>
    <scope>NUCLEOTIDE SEQUENCE [LARGE SCALE GENOMIC DNA]</scope>
    <source>
        <strain evidence="13">JCM 15900</strain>
    </source>
</reference>
<evidence type="ECO:0000313" key="12">
    <source>
        <dbReference type="EMBL" id="GAA2095680.1"/>
    </source>
</evidence>
<dbReference type="InterPro" id="IPR002328">
    <property type="entry name" value="ADH_Zn_CS"/>
</dbReference>
<evidence type="ECO:0000256" key="5">
    <source>
        <dbReference type="ARBA" id="ARBA00022833"/>
    </source>
</evidence>
<dbReference type="PANTHER" id="PTHR42940:SF8">
    <property type="entry name" value="VACUOLAR PROTEIN SORTING-ASSOCIATED PROTEIN 11"/>
    <property type="match status" value="1"/>
</dbReference>
<dbReference type="RefSeq" id="WP_344336726.1">
    <property type="nucleotide sequence ID" value="NZ_BAAAPZ010000005.1"/>
</dbReference>
<dbReference type="Pfam" id="PF00107">
    <property type="entry name" value="ADH_zinc_N"/>
    <property type="match status" value="1"/>
</dbReference>
<dbReference type="PROSITE" id="PS00059">
    <property type="entry name" value="ADH_ZINC"/>
    <property type="match status" value="1"/>
</dbReference>
<organism evidence="12 13">
    <name type="scientific">Brevibacterium salitolerans</name>
    <dbReference type="NCBI Taxonomy" id="1403566"/>
    <lineage>
        <taxon>Bacteria</taxon>
        <taxon>Bacillati</taxon>
        <taxon>Actinomycetota</taxon>
        <taxon>Actinomycetes</taxon>
        <taxon>Micrococcales</taxon>
        <taxon>Brevibacteriaceae</taxon>
        <taxon>Brevibacterium</taxon>
    </lineage>
</organism>
<accession>A0ABP5IBG0</accession>
<comment type="catalytic activity">
    <reaction evidence="8">
        <text>a primary alcohol + NAD(+) = an aldehyde + NADH + H(+)</text>
        <dbReference type="Rhea" id="RHEA:10736"/>
        <dbReference type="ChEBI" id="CHEBI:15378"/>
        <dbReference type="ChEBI" id="CHEBI:15734"/>
        <dbReference type="ChEBI" id="CHEBI:17478"/>
        <dbReference type="ChEBI" id="CHEBI:57540"/>
        <dbReference type="ChEBI" id="CHEBI:57945"/>
        <dbReference type="EC" id="1.1.1.1"/>
    </reaction>
</comment>
<feature type="domain" description="Alcohol dehydrogenase-like N-terminal" evidence="11">
    <location>
        <begin position="27"/>
        <end position="146"/>
    </location>
</feature>
<dbReference type="SUPFAM" id="SSF51735">
    <property type="entry name" value="NAD(P)-binding Rossmann-fold domains"/>
    <property type="match status" value="1"/>
</dbReference>
<dbReference type="PANTHER" id="PTHR42940">
    <property type="entry name" value="ALCOHOL DEHYDROGENASE 1-RELATED"/>
    <property type="match status" value="1"/>
</dbReference>
<keyword evidence="5 9" id="KW-0862">Zinc</keyword>
<evidence type="ECO:0000256" key="4">
    <source>
        <dbReference type="ARBA" id="ARBA00022723"/>
    </source>
</evidence>
<dbReference type="Gene3D" id="3.90.180.10">
    <property type="entry name" value="Medium-chain alcohol dehydrogenases, catalytic domain"/>
    <property type="match status" value="1"/>
</dbReference>
<dbReference type="Gene3D" id="3.40.50.720">
    <property type="entry name" value="NAD(P)-binding Rossmann-like Domain"/>
    <property type="match status" value="1"/>
</dbReference>
<evidence type="ECO:0000259" key="11">
    <source>
        <dbReference type="Pfam" id="PF08240"/>
    </source>
</evidence>
<evidence type="ECO:0000256" key="3">
    <source>
        <dbReference type="ARBA" id="ARBA00013190"/>
    </source>
</evidence>